<dbReference type="GO" id="GO:0006351">
    <property type="term" value="P:DNA-templated transcription"/>
    <property type="evidence" value="ECO:0007669"/>
    <property type="project" value="InterPro"/>
</dbReference>
<evidence type="ECO:0000313" key="7">
    <source>
        <dbReference type="EMBL" id="SAM07253.1"/>
    </source>
</evidence>
<comment type="subcellular location">
    <subcellularLocation>
        <location evidence="1">Nucleus</location>
    </subcellularLocation>
</comment>
<keyword evidence="3" id="KW-0805">Transcription regulation</keyword>
<dbReference type="SUPFAM" id="SSF57701">
    <property type="entry name" value="Zn2/Cys6 DNA-binding domain"/>
    <property type="match status" value="1"/>
</dbReference>
<dbReference type="Pfam" id="PF04082">
    <property type="entry name" value="Fungal_trans"/>
    <property type="match status" value="1"/>
</dbReference>
<evidence type="ECO:0000256" key="3">
    <source>
        <dbReference type="ARBA" id="ARBA00023015"/>
    </source>
</evidence>
<keyword evidence="4" id="KW-0804">Transcription</keyword>
<dbReference type="AlphaFoldDB" id="A0A163KCW9"/>
<keyword evidence="8" id="KW-1185">Reference proteome</keyword>
<dbReference type="InterPro" id="IPR050815">
    <property type="entry name" value="TF_fung"/>
</dbReference>
<dbReference type="GO" id="GO:0005634">
    <property type="term" value="C:nucleus"/>
    <property type="evidence" value="ECO:0007669"/>
    <property type="project" value="UniProtKB-SubCell"/>
</dbReference>
<dbReference type="PROSITE" id="PS50048">
    <property type="entry name" value="ZN2_CY6_FUNGAL_2"/>
    <property type="match status" value="1"/>
</dbReference>
<evidence type="ECO:0000256" key="1">
    <source>
        <dbReference type="ARBA" id="ARBA00004123"/>
    </source>
</evidence>
<organism evidence="7">
    <name type="scientific">Absidia glauca</name>
    <name type="common">Pin mould</name>
    <dbReference type="NCBI Taxonomy" id="4829"/>
    <lineage>
        <taxon>Eukaryota</taxon>
        <taxon>Fungi</taxon>
        <taxon>Fungi incertae sedis</taxon>
        <taxon>Mucoromycota</taxon>
        <taxon>Mucoromycotina</taxon>
        <taxon>Mucoromycetes</taxon>
        <taxon>Mucorales</taxon>
        <taxon>Cunninghamellaceae</taxon>
        <taxon>Absidia</taxon>
    </lineage>
</organism>
<dbReference type="InterPro" id="IPR001138">
    <property type="entry name" value="Zn2Cys6_DnaBD"/>
</dbReference>
<dbReference type="CDD" id="cd00067">
    <property type="entry name" value="GAL4"/>
    <property type="match status" value="1"/>
</dbReference>
<evidence type="ECO:0000259" key="6">
    <source>
        <dbReference type="PROSITE" id="PS50048"/>
    </source>
</evidence>
<evidence type="ECO:0000256" key="2">
    <source>
        <dbReference type="ARBA" id="ARBA00022723"/>
    </source>
</evidence>
<evidence type="ECO:0000256" key="4">
    <source>
        <dbReference type="ARBA" id="ARBA00023163"/>
    </source>
</evidence>
<dbReference type="GO" id="GO:0008270">
    <property type="term" value="F:zinc ion binding"/>
    <property type="evidence" value="ECO:0007669"/>
    <property type="project" value="InterPro"/>
</dbReference>
<dbReference type="Pfam" id="PF00172">
    <property type="entry name" value="Zn_clus"/>
    <property type="match status" value="1"/>
</dbReference>
<keyword evidence="5" id="KW-0539">Nucleus</keyword>
<dbReference type="InterPro" id="IPR036864">
    <property type="entry name" value="Zn2-C6_fun-type_DNA-bd_sf"/>
</dbReference>
<name>A0A163KCW9_ABSGL</name>
<evidence type="ECO:0000256" key="5">
    <source>
        <dbReference type="ARBA" id="ARBA00023242"/>
    </source>
</evidence>
<protein>
    <recommendedName>
        <fullName evidence="6">Zn(2)-C6 fungal-type domain-containing protein</fullName>
    </recommendedName>
</protein>
<accession>A0A163KCW9</accession>
<dbReference type="InParanoid" id="A0A163KCW9"/>
<dbReference type="InterPro" id="IPR007219">
    <property type="entry name" value="XnlR_reg_dom"/>
</dbReference>
<dbReference type="OMA" id="WHPEIFE"/>
<keyword evidence="2" id="KW-0479">Metal-binding</keyword>
<dbReference type="Proteomes" id="UP000078561">
    <property type="component" value="Unassembled WGS sequence"/>
</dbReference>
<dbReference type="PROSITE" id="PS00463">
    <property type="entry name" value="ZN2_CY6_FUNGAL_1"/>
    <property type="match status" value="1"/>
</dbReference>
<dbReference type="CDD" id="cd12148">
    <property type="entry name" value="fungal_TF_MHR"/>
    <property type="match status" value="1"/>
</dbReference>
<sequence>MAAEGALLAITDGVHKNPVKRRARMALSCQRCRRHRSKCSRSRPSCDQCMQADVGCEYLDAPGDLESTALRDRFAGLEDQIHSLLGEFDMIETLVKETNQPALCTKALGGWDIQNAYPTGLAIDTHLDSVEDIYKCIIQFALDNEAPPPPPSGPQPSWLRRNNTIFPTIRLSHFTSLQPDDETIMTDDVEITHPPPPLPQTIVKNLLRLYKTCLLHGAVQPFNVLLQDMLLDQEILDATPSLQLLYASILCHMLPHAYCWHREAFTSLHITEAECVSLAQQYYGWAKYLLSSLYFEAPNLATCHAICNLVLYHMESGNTSVIYLYSGMAVRMALSLQLYREEALDGIAQTHHETIFRNANIRYIKGYARSLLWFLYFLDTATSHFHNKPYEVHLNSGESSTTTAFNPSLSQDDRQALFQWLEFQSCQITRDIRRTCFANDAEQTPYREIERIERSLTSFRASLPTLPMKQASVWSTRCLYMHWIRFHGQWILLHQTYLPTPLSIQRCTTAAFALVQLFNNWIIDIDCYFRPCVHELKQACDILLYHVDNNTDVKVKALDGLAQLIQVILLTPVSDIAKKRPFVQRVQEALQQNGWASVPGLMGACERGMYWLLKRFLSLDDNPSLFLPANYSNPALATKTHFFR</sequence>
<reference evidence="7" key="1">
    <citation type="submission" date="2016-04" db="EMBL/GenBank/DDBJ databases">
        <authorList>
            <person name="Evans L.H."/>
            <person name="Alamgir A."/>
            <person name="Owens N."/>
            <person name="Weber N.D."/>
            <person name="Virtaneva K."/>
            <person name="Barbian K."/>
            <person name="Babar A."/>
            <person name="Rosenke K."/>
        </authorList>
    </citation>
    <scope>NUCLEOTIDE SEQUENCE [LARGE SCALE GENOMIC DNA]</scope>
    <source>
        <strain evidence="7">CBS 101.48</strain>
    </source>
</reference>
<dbReference type="OrthoDB" id="426882at2759"/>
<dbReference type="GO" id="GO:0000981">
    <property type="term" value="F:DNA-binding transcription factor activity, RNA polymerase II-specific"/>
    <property type="evidence" value="ECO:0007669"/>
    <property type="project" value="InterPro"/>
</dbReference>
<dbReference type="GO" id="GO:0003677">
    <property type="term" value="F:DNA binding"/>
    <property type="evidence" value="ECO:0007669"/>
    <property type="project" value="InterPro"/>
</dbReference>
<dbReference type="SMART" id="SM00066">
    <property type="entry name" value="GAL4"/>
    <property type="match status" value="1"/>
</dbReference>
<gene>
    <name evidence="7" type="primary">ABSGL_12892.1 scaffold 13518</name>
</gene>
<dbReference type="Gene3D" id="4.10.240.10">
    <property type="entry name" value="Zn(2)-C6 fungal-type DNA-binding domain"/>
    <property type="match status" value="1"/>
</dbReference>
<feature type="domain" description="Zn(2)-C6 fungal-type" evidence="6">
    <location>
        <begin position="28"/>
        <end position="58"/>
    </location>
</feature>
<proteinExistence type="predicted"/>
<dbReference type="EMBL" id="LT554731">
    <property type="protein sequence ID" value="SAM07253.1"/>
    <property type="molecule type" value="Genomic_DNA"/>
</dbReference>
<dbReference type="PANTHER" id="PTHR47338">
    <property type="entry name" value="ZN(II)2CYS6 TRANSCRIPTION FACTOR (EUROFUNG)-RELATED"/>
    <property type="match status" value="1"/>
</dbReference>
<dbReference type="PANTHER" id="PTHR47338:SF5">
    <property type="entry name" value="ZN(II)2CYS6 TRANSCRIPTION FACTOR (EUROFUNG)"/>
    <property type="match status" value="1"/>
</dbReference>
<evidence type="ECO:0000313" key="8">
    <source>
        <dbReference type="Proteomes" id="UP000078561"/>
    </source>
</evidence>
<dbReference type="SMART" id="SM00906">
    <property type="entry name" value="Fungal_trans"/>
    <property type="match status" value="1"/>
</dbReference>